<comment type="caution">
    <text evidence="2">The sequence shown here is derived from an EMBL/GenBank/DDBJ whole genome shotgun (WGS) entry which is preliminary data.</text>
</comment>
<keyword evidence="3" id="KW-1185">Reference proteome</keyword>
<accession>A0A8X6I3U9</accession>
<feature type="compositionally biased region" description="Polar residues" evidence="1">
    <location>
        <begin position="115"/>
        <end position="125"/>
    </location>
</feature>
<proteinExistence type="predicted"/>
<dbReference type="EMBL" id="BMAV01024002">
    <property type="protein sequence ID" value="GFS29356.1"/>
    <property type="molecule type" value="Genomic_DNA"/>
</dbReference>
<evidence type="ECO:0000313" key="3">
    <source>
        <dbReference type="Proteomes" id="UP000886998"/>
    </source>
</evidence>
<gene>
    <name evidence="2" type="ORF">TNIN_119721</name>
</gene>
<evidence type="ECO:0000256" key="1">
    <source>
        <dbReference type="SAM" id="MobiDB-lite"/>
    </source>
</evidence>
<protein>
    <submittedName>
        <fullName evidence="2">Uncharacterized protein</fullName>
    </submittedName>
</protein>
<sequence>MSSNQSLDLSILTHQKLVQFNQHYGDKEKIPELLKFVEDTTADKERLVEANEDYQFYVIQPKGNKQIKILIKDLPCVTLPTDISIDLEELGYTITLLKKDARAFSPRPKEETPEVISQSVCGDWS</sequence>
<feature type="region of interest" description="Disordered" evidence="1">
    <location>
        <begin position="105"/>
        <end position="125"/>
    </location>
</feature>
<dbReference type="AlphaFoldDB" id="A0A8X6I3U9"/>
<reference evidence="2" key="1">
    <citation type="submission" date="2020-08" db="EMBL/GenBank/DDBJ databases">
        <title>Multicomponent nature underlies the extraordinary mechanical properties of spider dragline silk.</title>
        <authorList>
            <person name="Kono N."/>
            <person name="Nakamura H."/>
            <person name="Mori M."/>
            <person name="Yoshida Y."/>
            <person name="Ohtoshi R."/>
            <person name="Malay A.D."/>
            <person name="Moran D.A.P."/>
            <person name="Tomita M."/>
            <person name="Numata K."/>
            <person name="Arakawa K."/>
        </authorList>
    </citation>
    <scope>NUCLEOTIDE SEQUENCE</scope>
</reference>
<dbReference type="Proteomes" id="UP000886998">
    <property type="component" value="Unassembled WGS sequence"/>
</dbReference>
<evidence type="ECO:0000313" key="2">
    <source>
        <dbReference type="EMBL" id="GFS29356.1"/>
    </source>
</evidence>
<name>A0A8X6I3U9_9ARAC</name>
<organism evidence="2 3">
    <name type="scientific">Trichonephila inaurata madagascariensis</name>
    <dbReference type="NCBI Taxonomy" id="2747483"/>
    <lineage>
        <taxon>Eukaryota</taxon>
        <taxon>Metazoa</taxon>
        <taxon>Ecdysozoa</taxon>
        <taxon>Arthropoda</taxon>
        <taxon>Chelicerata</taxon>
        <taxon>Arachnida</taxon>
        <taxon>Araneae</taxon>
        <taxon>Araneomorphae</taxon>
        <taxon>Entelegynae</taxon>
        <taxon>Araneoidea</taxon>
        <taxon>Nephilidae</taxon>
        <taxon>Trichonephila</taxon>
        <taxon>Trichonephila inaurata</taxon>
    </lineage>
</organism>